<reference evidence="4 5" key="1">
    <citation type="journal article" date="2020" name="G3 (Bethesda)">
        <title>Improved Reference Genome for Cyclotella cryptica CCMP332, a Model for Cell Wall Morphogenesis, Salinity Adaptation, and Lipid Production in Diatoms (Bacillariophyta).</title>
        <authorList>
            <person name="Roberts W.R."/>
            <person name="Downey K.M."/>
            <person name="Ruck E.C."/>
            <person name="Traller J.C."/>
            <person name="Alverson A.J."/>
        </authorList>
    </citation>
    <scope>NUCLEOTIDE SEQUENCE [LARGE SCALE GENOMIC DNA]</scope>
    <source>
        <strain evidence="4 5">CCMP332</strain>
    </source>
</reference>
<dbReference type="InterPro" id="IPR016024">
    <property type="entry name" value="ARM-type_fold"/>
</dbReference>
<dbReference type="InterPro" id="IPR052623">
    <property type="entry name" value="DAAF5"/>
</dbReference>
<feature type="region of interest" description="Disordered" evidence="1">
    <location>
        <begin position="211"/>
        <end position="234"/>
    </location>
</feature>
<feature type="compositionally biased region" description="Basic and acidic residues" evidence="1">
    <location>
        <begin position="223"/>
        <end position="233"/>
    </location>
</feature>
<feature type="domain" description="Dynein axonemal assembly factor 5 HEAT-repeat" evidence="2">
    <location>
        <begin position="587"/>
        <end position="774"/>
    </location>
</feature>
<organism evidence="4 5">
    <name type="scientific">Cyclotella cryptica</name>
    <dbReference type="NCBI Taxonomy" id="29204"/>
    <lineage>
        <taxon>Eukaryota</taxon>
        <taxon>Sar</taxon>
        <taxon>Stramenopiles</taxon>
        <taxon>Ochrophyta</taxon>
        <taxon>Bacillariophyta</taxon>
        <taxon>Coscinodiscophyceae</taxon>
        <taxon>Thalassiosirophycidae</taxon>
        <taxon>Stephanodiscales</taxon>
        <taxon>Stephanodiscaceae</taxon>
        <taxon>Cyclotella</taxon>
    </lineage>
</organism>
<evidence type="ECO:0000259" key="2">
    <source>
        <dbReference type="Pfam" id="PF24573"/>
    </source>
</evidence>
<evidence type="ECO:0000313" key="5">
    <source>
        <dbReference type="Proteomes" id="UP001516023"/>
    </source>
</evidence>
<dbReference type="Gene3D" id="1.25.10.10">
    <property type="entry name" value="Leucine-rich Repeat Variant"/>
    <property type="match status" value="2"/>
</dbReference>
<protein>
    <submittedName>
        <fullName evidence="4">Uncharacterized protein</fullName>
    </submittedName>
</protein>
<dbReference type="EMBL" id="JABMIG020000013">
    <property type="protein sequence ID" value="KAL3803494.1"/>
    <property type="molecule type" value="Genomic_DNA"/>
</dbReference>
<evidence type="ECO:0000259" key="3">
    <source>
        <dbReference type="Pfam" id="PF25757"/>
    </source>
</evidence>
<feature type="domain" description="Dynein axonemal assembly factor 5 TPR repeats" evidence="3">
    <location>
        <begin position="487"/>
        <end position="564"/>
    </location>
</feature>
<accession>A0ABD3QTD4</accession>
<dbReference type="InterPro" id="IPR056497">
    <property type="entry name" value="HEAT_DAAF5"/>
</dbReference>
<dbReference type="Pfam" id="PF25757">
    <property type="entry name" value="TPR_DNAAF5"/>
    <property type="match status" value="2"/>
</dbReference>
<keyword evidence="5" id="KW-1185">Reference proteome</keyword>
<evidence type="ECO:0000256" key="1">
    <source>
        <dbReference type="SAM" id="MobiDB-lite"/>
    </source>
</evidence>
<comment type="caution">
    <text evidence="4">The sequence shown here is derived from an EMBL/GenBank/DDBJ whole genome shotgun (WGS) entry which is preliminary data.</text>
</comment>
<sequence length="835" mass="93284">MTANIDHVWKSLQDEDGVSFTTRGALVRCTKTRHTTIPNSRRKAKQKLSVIKELHISTKLDLDALTETSINQVYPSTTYEFGSDSAINFLSAIANEDDSIHAPVPSTCDNLDDSDDEDTYVADRYVSVRHDPGNYGTIKRLVAHLGSDDVSSRVFALTKLRNVIFSLVHQCPLLPQLDFPPPFHESNIKRDRVLPLVSDLATPAHYECSNGLDDLLQNSPRPGMKDAGERDSENSNELQTIVDLCGRKLFRLVGDKVEKCRRISLECLDLLLLANLDVAKHIPYLIPVLVARYSTCTYDKDLEVFVQDNNLHEFYKRGGAVDRQDRDGLLSQSASCRLIEPNEDLRLALCKTLQSVVRGLVSRHLALLDAYYSDIILALQTSLRDPFPDVRVATCLLLTQCLRIPEWNKGAKFFSIGLARSAIPNCRHRKTAVVIASMDLFEASVCVPDRAKLKGAGSSAIVDLVGYRGENVLPVASFYDSSCAVSVNTLAELASHKNHRVRLRCCEMLSNFLIFLPDRCDHQQRLLPYVLSFINDILPEVQWKALECIEKCGSRYENEHPDDVLERLQLGVDGDNSIAYDYGLPSPFSRRPSLGARLFVRSNASRFYLALLSELSNWKEQTRKRSVDLLMILVVYCEEHLTKDFQRVVSSLAKAIEVETQAEMGDREILEKICQVVCLVSKYVDPAAFFPLVSPRIAGDSSSGTSNSEDGSHSETSRCSYVTILSSLIQGSPLHRLLPYWQKMASLLANENCIGTFAGTKVKLESLKAFSVLIERVMSKHGRNGLITYLNETGKMSEARAALLLCQDSLLQNEDQVATECAHEISQIISSMNQN</sequence>
<dbReference type="PANTHER" id="PTHR16216:SF10">
    <property type="entry name" value="RNA POLYMERASE II ASSEMBLY FACTOR RTP1 C-TERMINAL DOMAIN-CONTAINING PROTEIN"/>
    <property type="match status" value="1"/>
</dbReference>
<feature type="domain" description="Dynein axonemal assembly factor 5 TPR repeats" evidence="3">
    <location>
        <begin position="337"/>
        <end position="402"/>
    </location>
</feature>
<proteinExistence type="predicted"/>
<name>A0ABD3QTD4_9STRA</name>
<dbReference type="Proteomes" id="UP001516023">
    <property type="component" value="Unassembled WGS sequence"/>
</dbReference>
<dbReference type="Pfam" id="PF24573">
    <property type="entry name" value="HEAT_DAAF5"/>
    <property type="match status" value="1"/>
</dbReference>
<gene>
    <name evidence="4" type="ORF">HJC23_014042</name>
</gene>
<dbReference type="SUPFAM" id="SSF48371">
    <property type="entry name" value="ARM repeat"/>
    <property type="match status" value="1"/>
</dbReference>
<dbReference type="InterPro" id="IPR011989">
    <property type="entry name" value="ARM-like"/>
</dbReference>
<dbReference type="PANTHER" id="PTHR16216">
    <property type="entry name" value="DYNEIN ASSEMBLY FACTOR 5, AXONEMAL"/>
    <property type="match status" value="1"/>
</dbReference>
<dbReference type="InterPro" id="IPR057978">
    <property type="entry name" value="TPR_DAAF5"/>
</dbReference>
<evidence type="ECO:0000313" key="4">
    <source>
        <dbReference type="EMBL" id="KAL3803494.1"/>
    </source>
</evidence>
<dbReference type="AlphaFoldDB" id="A0ABD3QTD4"/>